<dbReference type="EMBL" id="AP012167">
    <property type="protein sequence ID" value="BAN07876.1"/>
    <property type="molecule type" value="Genomic_DNA"/>
</dbReference>
<dbReference type="Proteomes" id="UP000012042">
    <property type="component" value="Chromosome"/>
</dbReference>
<reference evidence="1 2" key="1">
    <citation type="journal article" date="2013" name="PLoS ONE">
        <title>Genomic Analysis by Deep Sequencing of the Probiotic Lactobacillus brevis KB290 Harboring Nine Plasmids Reveals Genomic Stability.</title>
        <authorList>
            <person name="Fukao M."/>
            <person name="Oshima K."/>
            <person name="Morita H."/>
            <person name="Toh H."/>
            <person name="Suda W."/>
            <person name="Kim S.W."/>
            <person name="Suzuki S."/>
            <person name="Yakabe T."/>
            <person name="Hattori M."/>
            <person name="Yajima N."/>
        </authorList>
    </citation>
    <scope>NUCLEOTIDE SEQUENCE [LARGE SCALE GENOMIC DNA]</scope>
    <source>
        <strain evidence="1 2">KB290</strain>
    </source>
</reference>
<name>M5B1I5_LEVBR</name>
<proteinExistence type="predicted"/>
<evidence type="ECO:0000313" key="1">
    <source>
        <dbReference type="EMBL" id="BAN07876.1"/>
    </source>
</evidence>
<accession>M5B1I5</accession>
<sequence>MTVMRQFNSQPAGADFVPLGEWTPQPQTLLPAFSWEARDLLVVDDATDEMQIIAQADPAQLLDRLGGTIYSRLNDQLTRALAPRPLPTARYLLLDLAMLSHATPQATVAGLMGLAVVTAKGQAFTSTALPGVVSQAVCWLRETGLTEHQLFQPIGEATLRRLYQQLFQQPAACDQQRPCHTRAEKLTHDTVALLQGQIQTLKLPVSWQLLRAASLEQTI</sequence>
<gene>
    <name evidence="1" type="ORF">LVISKB_2241</name>
</gene>
<dbReference type="PATRIC" id="fig|1001583.3.peg.2225"/>
<dbReference type="KEGG" id="lbk:LVISKB_2241"/>
<evidence type="ECO:0000313" key="2">
    <source>
        <dbReference type="Proteomes" id="UP000012042"/>
    </source>
</evidence>
<organism evidence="1 2">
    <name type="scientific">Levilactobacillus brevis KB290</name>
    <dbReference type="NCBI Taxonomy" id="1001583"/>
    <lineage>
        <taxon>Bacteria</taxon>
        <taxon>Bacillati</taxon>
        <taxon>Bacillota</taxon>
        <taxon>Bacilli</taxon>
        <taxon>Lactobacillales</taxon>
        <taxon>Lactobacillaceae</taxon>
        <taxon>Levilactobacillus</taxon>
    </lineage>
</organism>
<dbReference type="AlphaFoldDB" id="M5B1I5"/>
<protein>
    <submittedName>
        <fullName evidence="1">Uncharacterized protein</fullName>
    </submittedName>
</protein>
<dbReference type="HOGENOM" id="CLU_1188754_0_0_9"/>